<dbReference type="GO" id="GO:0016747">
    <property type="term" value="F:acyltransferase activity, transferring groups other than amino-acyl groups"/>
    <property type="evidence" value="ECO:0007669"/>
    <property type="project" value="InterPro"/>
</dbReference>
<evidence type="ECO:0000313" key="3">
    <source>
        <dbReference type="Proteomes" id="UP000600026"/>
    </source>
</evidence>
<dbReference type="InterPro" id="IPR016181">
    <property type="entry name" value="Acyl_CoA_acyltransferase"/>
</dbReference>
<dbReference type="Gene3D" id="3.40.630.30">
    <property type="match status" value="1"/>
</dbReference>
<dbReference type="RefSeq" id="WP_031148773.1">
    <property type="nucleotide sequence ID" value="NZ_BNEE01000006.1"/>
</dbReference>
<organism evidence="2 3">
    <name type="scientific">Streptomyces xanthophaeus</name>
    <dbReference type="NCBI Taxonomy" id="67385"/>
    <lineage>
        <taxon>Bacteria</taxon>
        <taxon>Bacillati</taxon>
        <taxon>Actinomycetota</taxon>
        <taxon>Actinomycetes</taxon>
        <taxon>Kitasatosporales</taxon>
        <taxon>Streptomycetaceae</taxon>
        <taxon>Streptomyces</taxon>
    </lineage>
</organism>
<dbReference type="PROSITE" id="PS51186">
    <property type="entry name" value="GNAT"/>
    <property type="match status" value="1"/>
</dbReference>
<name>A0A919LGD4_9ACTN</name>
<dbReference type="EMBL" id="BNEE01000006">
    <property type="protein sequence ID" value="GHI89961.1"/>
    <property type="molecule type" value="Genomic_DNA"/>
</dbReference>
<sequence>MRVLAYPQAELPQEFAVQVEALEAAAWPGSVPGHDPALAPRVMLLADAAGTVAAALALLHKDVVVAGRTYRAAGLSGVVTRAGLRGRGLGGRLVAAARTALAAHPEADLALFSCDRPLEPFYRAAGFAELPGTVLVGGTPADPLATDAPGFDKVVMAAFFTDAPDPDRAAFTGIRVPLYPGTTDRLW</sequence>
<gene>
    <name evidence="2" type="ORF">Sxan_73250</name>
</gene>
<protein>
    <recommendedName>
        <fullName evidence="1">N-acetyltransferase domain-containing protein</fullName>
    </recommendedName>
</protein>
<dbReference type="SUPFAM" id="SSF55729">
    <property type="entry name" value="Acyl-CoA N-acyltransferases (Nat)"/>
    <property type="match status" value="1"/>
</dbReference>
<dbReference type="AlphaFoldDB" id="A0A919LGD4"/>
<reference evidence="2" key="1">
    <citation type="submission" date="2020-09" db="EMBL/GenBank/DDBJ databases">
        <title>Whole genome shotgun sequence of Streptomyces xanthophaeus NBRC 12829.</title>
        <authorList>
            <person name="Komaki H."/>
            <person name="Tamura T."/>
        </authorList>
    </citation>
    <scope>NUCLEOTIDE SEQUENCE</scope>
    <source>
        <strain evidence="2">NBRC 12829</strain>
    </source>
</reference>
<dbReference type="Pfam" id="PF13527">
    <property type="entry name" value="Acetyltransf_9"/>
    <property type="match status" value="1"/>
</dbReference>
<feature type="domain" description="N-acetyltransferase" evidence="1">
    <location>
        <begin position="1"/>
        <end position="149"/>
    </location>
</feature>
<evidence type="ECO:0000259" key="1">
    <source>
        <dbReference type="PROSITE" id="PS51186"/>
    </source>
</evidence>
<accession>A0A919LGD4</accession>
<proteinExistence type="predicted"/>
<evidence type="ECO:0000313" key="2">
    <source>
        <dbReference type="EMBL" id="GHI89961.1"/>
    </source>
</evidence>
<dbReference type="Proteomes" id="UP000600026">
    <property type="component" value="Unassembled WGS sequence"/>
</dbReference>
<dbReference type="InterPro" id="IPR000182">
    <property type="entry name" value="GNAT_dom"/>
</dbReference>
<comment type="caution">
    <text evidence="2">The sequence shown here is derived from an EMBL/GenBank/DDBJ whole genome shotgun (WGS) entry which is preliminary data.</text>
</comment>
<dbReference type="OrthoDB" id="7017613at2"/>
<keyword evidence="3" id="KW-1185">Reference proteome</keyword>